<dbReference type="GO" id="GO:0055070">
    <property type="term" value="P:copper ion homeostasis"/>
    <property type="evidence" value="ECO:0007669"/>
    <property type="project" value="TreeGrafter"/>
</dbReference>
<protein>
    <submittedName>
        <fullName evidence="3">Potassium-transporting ATPase ATP-binding subunit</fullName>
    </submittedName>
</protein>
<feature type="transmembrane region" description="Helical" evidence="2">
    <location>
        <begin position="112"/>
        <end position="134"/>
    </location>
</feature>
<dbReference type="PRINTS" id="PR00119">
    <property type="entry name" value="CATATPASE"/>
</dbReference>
<dbReference type="GO" id="GO:0005507">
    <property type="term" value="F:copper ion binding"/>
    <property type="evidence" value="ECO:0007669"/>
    <property type="project" value="TreeGrafter"/>
</dbReference>
<comment type="caution">
    <text evidence="3">The sequence shown here is derived from an EMBL/GenBank/DDBJ whole genome shotgun (WGS) entry which is preliminary data.</text>
</comment>
<proteinExistence type="predicted"/>
<keyword evidence="2" id="KW-0472">Membrane</keyword>
<reference evidence="3" key="1">
    <citation type="submission" date="2019-08" db="EMBL/GenBank/DDBJ databases">
        <authorList>
            <person name="Kucharzyk K."/>
            <person name="Murdoch R.W."/>
            <person name="Higgins S."/>
            <person name="Loffler F."/>
        </authorList>
    </citation>
    <scope>NUCLEOTIDE SEQUENCE</scope>
</reference>
<evidence type="ECO:0000256" key="2">
    <source>
        <dbReference type="SAM" id="Phobius"/>
    </source>
</evidence>
<dbReference type="GO" id="GO:0005524">
    <property type="term" value="F:ATP binding"/>
    <property type="evidence" value="ECO:0007669"/>
    <property type="project" value="UniProtKB-KW"/>
</dbReference>
<keyword evidence="1" id="KW-1278">Translocase</keyword>
<dbReference type="Pfam" id="PF00702">
    <property type="entry name" value="Hydrolase"/>
    <property type="match status" value="1"/>
</dbReference>
<gene>
    <name evidence="3" type="primary">kdpB_13</name>
    <name evidence="3" type="ORF">SDC9_116468</name>
</gene>
<dbReference type="EMBL" id="VSSQ01022925">
    <property type="protein sequence ID" value="MPM69523.1"/>
    <property type="molecule type" value="Genomic_DNA"/>
</dbReference>
<dbReference type="PANTHER" id="PTHR43520">
    <property type="entry name" value="ATP7, ISOFORM B"/>
    <property type="match status" value="1"/>
</dbReference>
<dbReference type="PRINTS" id="PR00120">
    <property type="entry name" value="HATPASE"/>
</dbReference>
<keyword evidence="2" id="KW-1133">Transmembrane helix</keyword>
<feature type="transmembrane region" description="Helical" evidence="2">
    <location>
        <begin position="87"/>
        <end position="106"/>
    </location>
</feature>
<dbReference type="GO" id="GO:0016887">
    <property type="term" value="F:ATP hydrolysis activity"/>
    <property type="evidence" value="ECO:0007669"/>
    <property type="project" value="InterPro"/>
</dbReference>
<dbReference type="Gene3D" id="3.40.50.1000">
    <property type="entry name" value="HAD superfamily/HAD-like"/>
    <property type="match status" value="1"/>
</dbReference>
<dbReference type="NCBIfam" id="TIGR01494">
    <property type="entry name" value="ATPase_P-type"/>
    <property type="match status" value="1"/>
</dbReference>
<dbReference type="InterPro" id="IPR023214">
    <property type="entry name" value="HAD_sf"/>
</dbReference>
<dbReference type="SUPFAM" id="SSF56784">
    <property type="entry name" value="HAD-like"/>
    <property type="match status" value="1"/>
</dbReference>
<evidence type="ECO:0000256" key="1">
    <source>
        <dbReference type="ARBA" id="ARBA00022967"/>
    </source>
</evidence>
<organism evidence="3">
    <name type="scientific">bioreactor metagenome</name>
    <dbReference type="NCBI Taxonomy" id="1076179"/>
    <lineage>
        <taxon>unclassified sequences</taxon>
        <taxon>metagenomes</taxon>
        <taxon>ecological metagenomes</taxon>
    </lineage>
</organism>
<keyword evidence="3" id="KW-0067">ATP-binding</keyword>
<dbReference type="GO" id="GO:0043682">
    <property type="term" value="F:P-type divalent copper transporter activity"/>
    <property type="evidence" value="ECO:0007669"/>
    <property type="project" value="TreeGrafter"/>
</dbReference>
<dbReference type="AlphaFoldDB" id="A0A645C2E3"/>
<dbReference type="InterPro" id="IPR036412">
    <property type="entry name" value="HAD-like_sf"/>
</dbReference>
<dbReference type="GO" id="GO:0016020">
    <property type="term" value="C:membrane"/>
    <property type="evidence" value="ECO:0007669"/>
    <property type="project" value="InterPro"/>
</dbReference>
<keyword evidence="2" id="KW-0812">Transmembrane</keyword>
<dbReference type="InterPro" id="IPR001757">
    <property type="entry name" value="P_typ_ATPase"/>
</dbReference>
<dbReference type="PANTHER" id="PTHR43520:SF8">
    <property type="entry name" value="P-TYPE CU(+) TRANSPORTER"/>
    <property type="match status" value="1"/>
</dbReference>
<sequence length="175" mass="18636">MISEVLPDGKAGEVQKLQSLGKRVAMVGDGINDAPALAQADVGMAIGTGTDVAVESADVVLMQGDLNAVATAIALSRATIRNIRQNLFWAFAYNVVGIPFAAGLFFALGGPLLTPVFAGAAMALSSVSVVTNALRLRRFRVKDCRYSKKHRTGFPVRCFCVSLLIEKLLLRSRRG</sequence>
<name>A0A645C2E3_9ZZZZ</name>
<accession>A0A645C2E3</accession>
<keyword evidence="3" id="KW-0547">Nucleotide-binding</keyword>
<evidence type="ECO:0000313" key="3">
    <source>
        <dbReference type="EMBL" id="MPM69523.1"/>
    </source>
</evidence>